<dbReference type="EMBL" id="ASWO01000005">
    <property type="protein sequence ID" value="EOT83913.1"/>
    <property type="molecule type" value="Genomic_DNA"/>
</dbReference>
<accession>S0L836</accession>
<name>S0L836_9ENTE</name>
<keyword evidence="2" id="KW-1185">Reference proteome</keyword>
<proteinExistence type="predicted"/>
<dbReference type="RefSeq" id="WP_016185492.1">
    <property type="nucleotide sequence ID" value="NZ_ASWO01000005.1"/>
</dbReference>
<sequence>MNKRMKKKQAYKAYIKAIFEGYEKMLENPEIDSLTFTYLHEQTSLTRDEQKQIRFLTVDKA</sequence>
<dbReference type="AlphaFoldDB" id="S0L836"/>
<dbReference type="eggNOG" id="ENOG5032FNY">
    <property type="taxonomic scope" value="Bacteria"/>
</dbReference>
<dbReference type="OrthoDB" id="2194543at2"/>
<evidence type="ECO:0000313" key="2">
    <source>
        <dbReference type="Proteomes" id="UP000015961"/>
    </source>
</evidence>
<reference evidence="1 2" key="1">
    <citation type="submission" date="2013-03" db="EMBL/GenBank/DDBJ databases">
        <title>The Genome Sequence of Enterococcus sulfureus ATCC_49903 (PacBio/Illumina hybrid assembly).</title>
        <authorList>
            <consortium name="The Broad Institute Genomics Platform"/>
            <consortium name="The Broad Institute Genome Sequencing Center for Infectious Disease"/>
            <person name="Earl A."/>
            <person name="Russ C."/>
            <person name="Gilmore M."/>
            <person name="Surin D."/>
            <person name="Walker B."/>
            <person name="Young S."/>
            <person name="Zeng Q."/>
            <person name="Gargeya S."/>
            <person name="Fitzgerald M."/>
            <person name="Haas B."/>
            <person name="Abouelleil A."/>
            <person name="Allen A.W."/>
            <person name="Alvarado L."/>
            <person name="Arachchi H.M."/>
            <person name="Berlin A.M."/>
            <person name="Chapman S.B."/>
            <person name="Gainer-Dewar J."/>
            <person name="Goldberg J."/>
            <person name="Griggs A."/>
            <person name="Gujja S."/>
            <person name="Hansen M."/>
            <person name="Howarth C."/>
            <person name="Imamovic A."/>
            <person name="Ireland A."/>
            <person name="Larimer J."/>
            <person name="McCowan C."/>
            <person name="Murphy C."/>
            <person name="Pearson M."/>
            <person name="Poon T.W."/>
            <person name="Priest M."/>
            <person name="Roberts A."/>
            <person name="Saif S."/>
            <person name="Shea T."/>
            <person name="Sisk P."/>
            <person name="Sykes S."/>
            <person name="Wortman J."/>
            <person name="Nusbaum C."/>
            <person name="Birren B."/>
        </authorList>
    </citation>
    <scope>NUCLEOTIDE SEQUENCE [LARGE SCALE GENOMIC DNA]</scope>
    <source>
        <strain evidence="1 2">ATCC 49903</strain>
    </source>
</reference>
<dbReference type="PATRIC" id="fig|1140003.3.peg.997"/>
<comment type="caution">
    <text evidence="1">The sequence shown here is derived from an EMBL/GenBank/DDBJ whole genome shotgun (WGS) entry which is preliminary data.</text>
</comment>
<evidence type="ECO:0000313" key="1">
    <source>
        <dbReference type="EMBL" id="EOT83913.1"/>
    </source>
</evidence>
<organism evidence="1 2">
    <name type="scientific">Enterococcus sulfureus ATCC 49903</name>
    <dbReference type="NCBI Taxonomy" id="1140003"/>
    <lineage>
        <taxon>Bacteria</taxon>
        <taxon>Bacillati</taxon>
        <taxon>Bacillota</taxon>
        <taxon>Bacilli</taxon>
        <taxon>Lactobacillales</taxon>
        <taxon>Enterococcaceae</taxon>
        <taxon>Enterococcus</taxon>
    </lineage>
</organism>
<protein>
    <submittedName>
        <fullName evidence="1">Uncharacterized protein</fullName>
    </submittedName>
</protein>
<dbReference type="STRING" id="1140003.OMY_01040"/>
<dbReference type="Proteomes" id="UP000015961">
    <property type="component" value="Unassembled WGS sequence"/>
</dbReference>
<gene>
    <name evidence="1" type="ORF">I573_01638</name>
</gene>